<evidence type="ECO:0000256" key="3">
    <source>
        <dbReference type="ARBA" id="ARBA00022833"/>
    </source>
</evidence>
<accession>A0A410S7I0</accession>
<evidence type="ECO:0000256" key="2">
    <source>
        <dbReference type="ARBA" id="ARBA00022771"/>
    </source>
</evidence>
<dbReference type="KEGG" id="vg:65101635"/>
<keyword evidence="5" id="KW-1185">Reference proteome</keyword>
<dbReference type="PROSITE" id="PS00518">
    <property type="entry name" value="ZF_RING_1"/>
    <property type="match status" value="1"/>
</dbReference>
<gene>
    <name evidence="4" type="primary">hoar</name>
</gene>
<name>A0A410S7I0_9ABAC</name>
<dbReference type="GeneID" id="65101635"/>
<reference evidence="4 5" key="1">
    <citation type="submission" date="2018-08" db="EMBL/GenBank/DDBJ databases">
        <title>Sequence analysis of the African armyworm, Spodoptera exempta nucleopolyhedrovirus.</title>
        <authorList>
            <person name="Escasa S.R."/>
            <person name="Mowery J.D."/>
            <person name="Bauchan G.R."/>
            <person name="Harrison R.L."/>
            <person name="Cory J.S."/>
        </authorList>
    </citation>
    <scope>NUCLEOTIDE SEQUENCE [LARGE SCALE GENOMIC DNA]</scope>
    <source>
        <strain evidence="4 5">244.1</strain>
    </source>
</reference>
<evidence type="ECO:0000313" key="5">
    <source>
        <dbReference type="Proteomes" id="UP000503509"/>
    </source>
</evidence>
<evidence type="ECO:0000313" key="4">
    <source>
        <dbReference type="EMBL" id="QAT90290.1"/>
    </source>
</evidence>
<dbReference type="InterPro" id="IPR017907">
    <property type="entry name" value="Znf_RING_CS"/>
</dbReference>
<dbReference type="GO" id="GO:0008270">
    <property type="term" value="F:zinc ion binding"/>
    <property type="evidence" value="ECO:0007669"/>
    <property type="project" value="UniProtKB-KW"/>
</dbReference>
<dbReference type="RefSeq" id="YP_010086422.1">
    <property type="nucleotide sequence ID" value="NC_055455.1"/>
</dbReference>
<evidence type="ECO:0000256" key="1">
    <source>
        <dbReference type="ARBA" id="ARBA00022723"/>
    </source>
</evidence>
<dbReference type="EMBL" id="MH717816">
    <property type="protein sequence ID" value="QAT90290.1"/>
    <property type="molecule type" value="Genomic_DNA"/>
</dbReference>
<sequence length="404" mass="46695">MNEEHSFIHIGEIDVRTKTWKFAKISLKNHYQFSNRFEKLFNLITNSDVGNNHGPLKNFLNLLIKCQVLEHVLFCMQSYVDFYIKIDESNQNYSLMKNFFTRLHTISLEEALVDCTKLHQLVREMTPDMQVINFECQIRNNLDVIKTVAFPSVNNMYAHVQSLISKQIRKMDGVLVLYDLCDLTTRCQKCDRAYVYHQHKDCNHKLCTKCAFLSLIKAKQCVICKKIDRIRNNETDDINYSNNTVNEYYSNNKDDECSNLSSSSSSSSSSTCDENDNAVDINMSRLFEEAQSIVHKNINDANDLLDAANDLVNDQSSKNVDDANREINMTIENIKDMQTLLSPQREIKTEAVDTSVVDEKPVSYFEYEYDEGSNNGNNVVIKFEPEPVTFESPSSPKISNRRRR</sequence>
<protein>
    <submittedName>
        <fullName evidence="4">HOAR</fullName>
    </submittedName>
</protein>
<keyword evidence="2" id="KW-0863">Zinc-finger</keyword>
<dbReference type="Proteomes" id="UP000503509">
    <property type="component" value="Genome"/>
</dbReference>
<proteinExistence type="predicted"/>
<keyword evidence="3" id="KW-0862">Zinc</keyword>
<keyword evidence="1" id="KW-0479">Metal-binding</keyword>
<organism evidence="4 5">
    <name type="scientific">Spodoptera exempta nucleopolyhedrovirus</name>
    <dbReference type="NCBI Taxonomy" id="1242863"/>
    <lineage>
        <taxon>Viruses</taxon>
        <taxon>Viruses incertae sedis</taxon>
        <taxon>Naldaviricetes</taxon>
        <taxon>Lefavirales</taxon>
        <taxon>Baculoviridae</taxon>
        <taxon>Alphabaculovirus</taxon>
        <taxon>Alphabaculovirus spexemptae</taxon>
    </lineage>
</organism>